<sequence length="91" mass="10008">MQIGQVVERAKPVGLLEPLPVPDRPWASISIDFNLRLPKVVELESGCGGQTVVSDPLLWYSGPVAGFLEEEPEEVVGEPQPLVEWRADDVM</sequence>
<reference evidence="1 2" key="1">
    <citation type="journal article" date="2019" name="Nat. Plants">
        <title>Stout camphor tree genome fills gaps in understanding of flowering plant genome evolution.</title>
        <authorList>
            <person name="Chaw S.M."/>
            <person name="Liu Y.C."/>
            <person name="Wu Y.W."/>
            <person name="Wang H.Y."/>
            <person name="Lin C.I."/>
            <person name="Wu C.S."/>
            <person name="Ke H.M."/>
            <person name="Chang L.Y."/>
            <person name="Hsu C.Y."/>
            <person name="Yang H.T."/>
            <person name="Sudianto E."/>
            <person name="Hsu M.H."/>
            <person name="Wu K.P."/>
            <person name="Wang L.N."/>
            <person name="Leebens-Mack J.H."/>
            <person name="Tsai I.J."/>
        </authorList>
    </citation>
    <scope>NUCLEOTIDE SEQUENCE [LARGE SCALE GENOMIC DNA]</scope>
    <source>
        <strain evidence="2">cv. Chaw 1501</strain>
        <tissue evidence="1">Young leaves</tissue>
    </source>
</reference>
<evidence type="ECO:0000313" key="2">
    <source>
        <dbReference type="Proteomes" id="UP000283530"/>
    </source>
</evidence>
<keyword evidence="1" id="KW-0548">Nucleotidyltransferase</keyword>
<keyword evidence="1" id="KW-0808">Transferase</keyword>
<dbReference type="GO" id="GO:0003964">
    <property type="term" value="F:RNA-directed DNA polymerase activity"/>
    <property type="evidence" value="ECO:0007669"/>
    <property type="project" value="UniProtKB-KW"/>
</dbReference>
<dbReference type="EMBL" id="QPKB01000010">
    <property type="protein sequence ID" value="RWR93436.1"/>
    <property type="molecule type" value="Genomic_DNA"/>
</dbReference>
<dbReference type="OrthoDB" id="1938126at2759"/>
<protein>
    <submittedName>
        <fullName evidence="1">Reverse transcriptase</fullName>
    </submittedName>
</protein>
<gene>
    <name evidence="1" type="ORF">CKAN_02268500</name>
</gene>
<organism evidence="1 2">
    <name type="scientific">Cinnamomum micranthum f. kanehirae</name>
    <dbReference type="NCBI Taxonomy" id="337451"/>
    <lineage>
        <taxon>Eukaryota</taxon>
        <taxon>Viridiplantae</taxon>
        <taxon>Streptophyta</taxon>
        <taxon>Embryophyta</taxon>
        <taxon>Tracheophyta</taxon>
        <taxon>Spermatophyta</taxon>
        <taxon>Magnoliopsida</taxon>
        <taxon>Magnoliidae</taxon>
        <taxon>Laurales</taxon>
        <taxon>Lauraceae</taxon>
        <taxon>Cinnamomum</taxon>
    </lineage>
</organism>
<proteinExistence type="predicted"/>
<keyword evidence="1" id="KW-0695">RNA-directed DNA polymerase</keyword>
<keyword evidence="2" id="KW-1185">Reference proteome</keyword>
<dbReference type="AlphaFoldDB" id="A0A3S3PLN8"/>
<name>A0A3S3PLN8_9MAGN</name>
<accession>A0A3S3PLN8</accession>
<dbReference type="Proteomes" id="UP000283530">
    <property type="component" value="Unassembled WGS sequence"/>
</dbReference>
<comment type="caution">
    <text evidence="1">The sequence shown here is derived from an EMBL/GenBank/DDBJ whole genome shotgun (WGS) entry which is preliminary data.</text>
</comment>
<evidence type="ECO:0000313" key="1">
    <source>
        <dbReference type="EMBL" id="RWR93436.1"/>
    </source>
</evidence>